<dbReference type="RefSeq" id="WP_119060042.1">
    <property type="nucleotide sequence ID" value="NZ_QXDF01000001.1"/>
</dbReference>
<organism evidence="3 4">
    <name type="scientific">Dichotomicrobium thermohalophilum</name>
    <dbReference type="NCBI Taxonomy" id="933063"/>
    <lineage>
        <taxon>Bacteria</taxon>
        <taxon>Pseudomonadati</taxon>
        <taxon>Pseudomonadota</taxon>
        <taxon>Alphaproteobacteria</taxon>
        <taxon>Hyphomicrobiales</taxon>
        <taxon>Hyphomicrobiaceae</taxon>
        <taxon>Dichotomicrobium</taxon>
    </lineage>
</organism>
<feature type="region of interest" description="Disordered" evidence="1">
    <location>
        <begin position="114"/>
        <end position="142"/>
    </location>
</feature>
<dbReference type="Proteomes" id="UP000266273">
    <property type="component" value="Unassembled WGS sequence"/>
</dbReference>
<proteinExistence type="predicted"/>
<reference evidence="3 4" key="1">
    <citation type="submission" date="2018-08" db="EMBL/GenBank/DDBJ databases">
        <title>Genomic Encyclopedia of Archaeal and Bacterial Type Strains, Phase II (KMG-II): from individual species to whole genera.</title>
        <authorList>
            <person name="Goeker M."/>
        </authorList>
    </citation>
    <scope>NUCLEOTIDE SEQUENCE [LARGE SCALE GENOMIC DNA]</scope>
    <source>
        <strain evidence="3 4">DSM 5002</strain>
    </source>
</reference>
<dbReference type="Pfam" id="PF09361">
    <property type="entry name" value="Phasin_2"/>
    <property type="match status" value="1"/>
</dbReference>
<gene>
    <name evidence="3" type="ORF">BXY53_0142</name>
</gene>
<feature type="region of interest" description="Disordered" evidence="1">
    <location>
        <begin position="1"/>
        <end position="21"/>
    </location>
</feature>
<evidence type="ECO:0000313" key="4">
    <source>
        <dbReference type="Proteomes" id="UP000266273"/>
    </source>
</evidence>
<evidence type="ECO:0000313" key="3">
    <source>
        <dbReference type="EMBL" id="RIA55089.1"/>
    </source>
</evidence>
<keyword evidence="4" id="KW-1185">Reference proteome</keyword>
<dbReference type="InterPro" id="IPR018968">
    <property type="entry name" value="Phasin"/>
</dbReference>
<name>A0A397Q3V0_9HYPH</name>
<feature type="domain" description="Phasin" evidence="2">
    <location>
        <begin position="39"/>
        <end position="126"/>
    </location>
</feature>
<comment type="caution">
    <text evidence="3">The sequence shown here is derived from an EMBL/GenBank/DDBJ whole genome shotgun (WGS) entry which is preliminary data.</text>
</comment>
<evidence type="ECO:0000259" key="2">
    <source>
        <dbReference type="Pfam" id="PF09361"/>
    </source>
</evidence>
<dbReference type="AlphaFoldDB" id="A0A397Q3V0"/>
<dbReference type="EMBL" id="QXDF01000001">
    <property type="protein sequence ID" value="RIA55089.1"/>
    <property type="molecule type" value="Genomic_DNA"/>
</dbReference>
<evidence type="ECO:0000256" key="1">
    <source>
        <dbReference type="SAM" id="MobiDB-lite"/>
    </source>
</evidence>
<accession>A0A397Q3V0</accession>
<dbReference type="OrthoDB" id="8127986at2"/>
<protein>
    <submittedName>
        <fullName evidence="3">Phasin protein</fullName>
    </submittedName>
</protein>
<sequence>MSSEYKSQSGNGNPFDQFSNLMQPAPEMFTRMMQPMLSANASMIEMQSKMWHTAAEASREWCEFVSKRLEKDAQFMEQLRKTQTPQAFMDTCTQFSRRMAQDYQEEFSELSRLSSKAAGGTSEVMRQATESMSALSGEAART</sequence>